<protein>
    <submittedName>
        <fullName evidence="2">Uncharacterized protein</fullName>
    </submittedName>
</protein>
<gene>
    <name evidence="2" type="ORF">KTS37_02640</name>
</gene>
<feature type="transmembrane region" description="Helical" evidence="1">
    <location>
        <begin position="131"/>
        <end position="159"/>
    </location>
</feature>
<dbReference type="RefSeq" id="WP_162412038.1">
    <property type="nucleotide sequence ID" value="NZ_JAHQXE010000001.1"/>
</dbReference>
<organism evidence="2 3">
    <name type="scientific">Haloarcula salina</name>
    <dbReference type="NCBI Taxonomy" id="1429914"/>
    <lineage>
        <taxon>Archaea</taxon>
        <taxon>Methanobacteriati</taxon>
        <taxon>Methanobacteriota</taxon>
        <taxon>Stenosarchaea group</taxon>
        <taxon>Halobacteria</taxon>
        <taxon>Halobacteriales</taxon>
        <taxon>Haloarculaceae</taxon>
        <taxon>Haloarcula</taxon>
    </lineage>
</organism>
<comment type="caution">
    <text evidence="2">The sequence shown here is derived from an EMBL/GenBank/DDBJ whole genome shotgun (WGS) entry which is preliminary data.</text>
</comment>
<reference evidence="2" key="1">
    <citation type="submission" date="2021-06" db="EMBL/GenBank/DDBJ databases">
        <title>New haloarchaea isolates fom saline soil.</title>
        <authorList>
            <person name="Duran-Viseras A."/>
            <person name="Sanchez-Porro C.S."/>
            <person name="Ventosa A."/>
        </authorList>
    </citation>
    <scope>NUCLEOTIDE SEQUENCE</scope>
    <source>
        <strain evidence="2">JCM 18369</strain>
    </source>
</reference>
<feature type="transmembrane region" description="Helical" evidence="1">
    <location>
        <begin position="38"/>
        <end position="57"/>
    </location>
</feature>
<keyword evidence="1" id="KW-0812">Transmembrane</keyword>
<keyword evidence="1" id="KW-0472">Membrane</keyword>
<keyword evidence="3" id="KW-1185">Reference proteome</keyword>
<accession>A0AA41FZJ4</accession>
<name>A0AA41FZJ4_9EURY</name>
<sequence>MSKLRCQYAGAVAAAAGVVWTAWAAALAATGLTTTSPPVLVASAVSSVGVVAGHYAVEDFYGARMKRPGTIGAWLGALGGLVFGVGQVLRLLSGGGEAIVGMGVLALVGGSLLVAVGLVRTRIQPPWLGVALGVGTLAFLGLSVQPGAAALYGLAWLALGRDLYRHRPPDGRFGDAEADYGWLG</sequence>
<proteinExistence type="predicted"/>
<evidence type="ECO:0000256" key="1">
    <source>
        <dbReference type="SAM" id="Phobius"/>
    </source>
</evidence>
<dbReference type="EMBL" id="JAHQXE010000001">
    <property type="protein sequence ID" value="MBV0900676.1"/>
    <property type="molecule type" value="Genomic_DNA"/>
</dbReference>
<keyword evidence="1" id="KW-1133">Transmembrane helix</keyword>
<feature type="transmembrane region" description="Helical" evidence="1">
    <location>
        <begin position="98"/>
        <end position="119"/>
    </location>
</feature>
<evidence type="ECO:0000313" key="2">
    <source>
        <dbReference type="EMBL" id="MBV0900676.1"/>
    </source>
</evidence>
<feature type="transmembrane region" description="Helical" evidence="1">
    <location>
        <begin position="69"/>
        <end position="92"/>
    </location>
</feature>
<dbReference type="AlphaFoldDB" id="A0AA41FZJ4"/>
<evidence type="ECO:0000313" key="3">
    <source>
        <dbReference type="Proteomes" id="UP001166304"/>
    </source>
</evidence>
<dbReference type="Proteomes" id="UP001166304">
    <property type="component" value="Unassembled WGS sequence"/>
</dbReference>